<keyword evidence="1" id="KW-0812">Transmembrane</keyword>
<organism evidence="2">
    <name type="scientific">viral metagenome</name>
    <dbReference type="NCBI Taxonomy" id="1070528"/>
    <lineage>
        <taxon>unclassified sequences</taxon>
        <taxon>metagenomes</taxon>
        <taxon>organismal metagenomes</taxon>
    </lineage>
</organism>
<name>A0A6C0JX92_9ZZZZ</name>
<dbReference type="AlphaFoldDB" id="A0A6C0JX92"/>
<dbReference type="EMBL" id="MN740696">
    <property type="protein sequence ID" value="QHU08354.1"/>
    <property type="molecule type" value="Genomic_DNA"/>
</dbReference>
<feature type="transmembrane region" description="Helical" evidence="1">
    <location>
        <begin position="164"/>
        <end position="190"/>
    </location>
</feature>
<evidence type="ECO:0000313" key="2">
    <source>
        <dbReference type="EMBL" id="QHU08354.1"/>
    </source>
</evidence>
<protein>
    <submittedName>
        <fullName evidence="2">Uncharacterized protein</fullName>
    </submittedName>
</protein>
<accession>A0A6C0JX92</accession>
<evidence type="ECO:0000256" key="1">
    <source>
        <dbReference type="SAM" id="Phobius"/>
    </source>
</evidence>
<sequence length="222" mass="26578">MYNGIYEDYTSFCAENQPFSYFIENTLYYTKSDKHLVQRTNDRPPILPCIVQQNIGRTCRVIGDITRLHLDLYNRDFEKVYDELLDDEIPVREINHKDASGRTICDVIALKLPKPFIPHDQEQKMFGYLLLMKFNAKDSLLKRIFTDVCFNKTFQHYTCKRKYFYHYIFVNYALVFSSMQLSSWVIAWILDHVLVCWNVSQLAQIRIFDNVQKSYNRIKFNM</sequence>
<keyword evidence="1" id="KW-1133">Transmembrane helix</keyword>
<proteinExistence type="predicted"/>
<keyword evidence="1" id="KW-0472">Membrane</keyword>
<reference evidence="2" key="1">
    <citation type="journal article" date="2020" name="Nature">
        <title>Giant virus diversity and host interactions through global metagenomics.</title>
        <authorList>
            <person name="Schulz F."/>
            <person name="Roux S."/>
            <person name="Paez-Espino D."/>
            <person name="Jungbluth S."/>
            <person name="Walsh D.A."/>
            <person name="Denef V.J."/>
            <person name="McMahon K.D."/>
            <person name="Konstantinidis K.T."/>
            <person name="Eloe-Fadrosh E.A."/>
            <person name="Kyrpides N.C."/>
            <person name="Woyke T."/>
        </authorList>
    </citation>
    <scope>NUCLEOTIDE SEQUENCE</scope>
    <source>
        <strain evidence="2">GVMAG-S-1062768-28</strain>
    </source>
</reference>